<gene>
    <name evidence="7" type="ORF">DAI18_12685</name>
</gene>
<accession>A0A2S0PBN2</accession>
<evidence type="ECO:0000256" key="3">
    <source>
        <dbReference type="ARBA" id="ARBA00022801"/>
    </source>
</evidence>
<dbReference type="GO" id="GO:0006508">
    <property type="term" value="P:proteolysis"/>
    <property type="evidence" value="ECO:0007669"/>
    <property type="project" value="UniProtKB-KW"/>
</dbReference>
<evidence type="ECO:0000256" key="2">
    <source>
        <dbReference type="ARBA" id="ARBA00022723"/>
    </source>
</evidence>
<dbReference type="STRING" id="1122240.GCA_000620105_01773"/>
<keyword evidence="8" id="KW-1185">Reference proteome</keyword>
<keyword evidence="1" id="KW-0645">Protease</keyword>
<dbReference type="EMBL" id="CP028519">
    <property type="protein sequence ID" value="AVY94799.1"/>
    <property type="molecule type" value="Genomic_DNA"/>
</dbReference>
<evidence type="ECO:0000313" key="7">
    <source>
        <dbReference type="EMBL" id="AVY94799.1"/>
    </source>
</evidence>
<dbReference type="KEGG" id="maer:DAI18_12685"/>
<dbReference type="InterPro" id="IPR000555">
    <property type="entry name" value="JAMM/MPN+_dom"/>
</dbReference>
<dbReference type="Proteomes" id="UP000244173">
    <property type="component" value="Chromosome"/>
</dbReference>
<protein>
    <submittedName>
        <fullName evidence="7">Peptidase</fullName>
    </submittedName>
</protein>
<name>A0A2S0PBN2_9NEIS</name>
<dbReference type="CDD" id="cd08070">
    <property type="entry name" value="MPN_like"/>
    <property type="match status" value="1"/>
</dbReference>
<dbReference type="PANTHER" id="PTHR34858:SF1">
    <property type="entry name" value="CYSO-CYSTEINE PEPTIDASE"/>
    <property type="match status" value="1"/>
</dbReference>
<dbReference type="PROSITE" id="PS50249">
    <property type="entry name" value="MPN"/>
    <property type="match status" value="1"/>
</dbReference>
<dbReference type="GO" id="GO:0008235">
    <property type="term" value="F:metalloexopeptidase activity"/>
    <property type="evidence" value="ECO:0007669"/>
    <property type="project" value="TreeGrafter"/>
</dbReference>
<keyword evidence="4" id="KW-0862">Zinc</keyword>
<sequence length="157" mass="17039">MLIIHQRLADAIVRQALADHPLESCGVLAGPAGTGVPTRCIAMDNAAQSECFFRFDSHQQLRLARDMARLGQEAVAIYHSHTGSHAYPSRSDIDYATDPALHYLIVSTDAGYPPGLRSFRIGNGHVVEERIAAVSAYRDVRFNHGLDTGDTRPATAA</sequence>
<evidence type="ECO:0000256" key="5">
    <source>
        <dbReference type="ARBA" id="ARBA00023049"/>
    </source>
</evidence>
<keyword evidence="3" id="KW-0378">Hydrolase</keyword>
<organism evidence="7 8">
    <name type="scientific">Microvirgula aerodenitrificans</name>
    <dbReference type="NCBI Taxonomy" id="57480"/>
    <lineage>
        <taxon>Bacteria</taxon>
        <taxon>Pseudomonadati</taxon>
        <taxon>Pseudomonadota</taxon>
        <taxon>Betaproteobacteria</taxon>
        <taxon>Neisseriales</taxon>
        <taxon>Aquaspirillaceae</taxon>
        <taxon>Microvirgula</taxon>
    </lineage>
</organism>
<dbReference type="SUPFAM" id="SSF102712">
    <property type="entry name" value="JAB1/MPN domain"/>
    <property type="match status" value="1"/>
</dbReference>
<dbReference type="InterPro" id="IPR037518">
    <property type="entry name" value="MPN"/>
</dbReference>
<dbReference type="AlphaFoldDB" id="A0A2S0PBN2"/>
<proteinExistence type="predicted"/>
<dbReference type="InterPro" id="IPR028090">
    <property type="entry name" value="JAB_dom_prok"/>
</dbReference>
<keyword evidence="5" id="KW-0482">Metalloprotease</keyword>
<dbReference type="InterPro" id="IPR051929">
    <property type="entry name" value="VirAsm_ModProt"/>
</dbReference>
<dbReference type="SMART" id="SM00232">
    <property type="entry name" value="JAB_MPN"/>
    <property type="match status" value="1"/>
</dbReference>
<dbReference type="PANTHER" id="PTHR34858">
    <property type="entry name" value="CYSO-CYSTEINE PEPTIDASE"/>
    <property type="match status" value="1"/>
</dbReference>
<evidence type="ECO:0000313" key="8">
    <source>
        <dbReference type="Proteomes" id="UP000244173"/>
    </source>
</evidence>
<dbReference type="Gene3D" id="3.40.140.10">
    <property type="entry name" value="Cytidine Deaminase, domain 2"/>
    <property type="match status" value="1"/>
</dbReference>
<evidence type="ECO:0000256" key="1">
    <source>
        <dbReference type="ARBA" id="ARBA00022670"/>
    </source>
</evidence>
<dbReference type="GO" id="GO:0008270">
    <property type="term" value="F:zinc ion binding"/>
    <property type="evidence" value="ECO:0007669"/>
    <property type="project" value="TreeGrafter"/>
</dbReference>
<dbReference type="OrthoDB" id="1494599at2"/>
<keyword evidence="2" id="KW-0479">Metal-binding</keyword>
<evidence type="ECO:0000256" key="4">
    <source>
        <dbReference type="ARBA" id="ARBA00022833"/>
    </source>
</evidence>
<feature type="domain" description="MPN" evidence="6">
    <location>
        <begin position="2"/>
        <end position="125"/>
    </location>
</feature>
<evidence type="ECO:0000259" key="6">
    <source>
        <dbReference type="PROSITE" id="PS50249"/>
    </source>
</evidence>
<reference evidence="7 8" key="1">
    <citation type="submission" date="2018-04" db="EMBL/GenBank/DDBJ databases">
        <title>Denitrifier Microvirgula.</title>
        <authorList>
            <person name="Anderson E."/>
            <person name="Jang J."/>
            <person name="Ishii S."/>
        </authorList>
    </citation>
    <scope>NUCLEOTIDE SEQUENCE [LARGE SCALE GENOMIC DNA]</scope>
    <source>
        <strain evidence="7 8">BE2.4</strain>
    </source>
</reference>
<dbReference type="Pfam" id="PF14464">
    <property type="entry name" value="Prok-JAB"/>
    <property type="match status" value="1"/>
</dbReference>